<name>A0A5N5F3B1_9ROSA</name>
<proteinExistence type="predicted"/>
<sequence length="97" mass="10787">MASSFASAHTQPPRRSTQSKIARNSTGAASDDQVTIFSSTQAINVFCTVAARKVSKSRFKSFYRIWLDFIRRHVLGTSNNGPNVLELIREGQPFILV</sequence>
<organism evidence="2 3">
    <name type="scientific">Pyrus ussuriensis x Pyrus communis</name>
    <dbReference type="NCBI Taxonomy" id="2448454"/>
    <lineage>
        <taxon>Eukaryota</taxon>
        <taxon>Viridiplantae</taxon>
        <taxon>Streptophyta</taxon>
        <taxon>Embryophyta</taxon>
        <taxon>Tracheophyta</taxon>
        <taxon>Spermatophyta</taxon>
        <taxon>Magnoliopsida</taxon>
        <taxon>eudicotyledons</taxon>
        <taxon>Gunneridae</taxon>
        <taxon>Pentapetalae</taxon>
        <taxon>rosids</taxon>
        <taxon>fabids</taxon>
        <taxon>Rosales</taxon>
        <taxon>Rosaceae</taxon>
        <taxon>Amygdaloideae</taxon>
        <taxon>Maleae</taxon>
        <taxon>Pyrus</taxon>
    </lineage>
</organism>
<keyword evidence="3" id="KW-1185">Reference proteome</keyword>
<evidence type="ECO:0000256" key="1">
    <source>
        <dbReference type="SAM" id="MobiDB-lite"/>
    </source>
</evidence>
<evidence type="ECO:0000313" key="2">
    <source>
        <dbReference type="EMBL" id="KAB2597263.1"/>
    </source>
</evidence>
<feature type="region of interest" description="Disordered" evidence="1">
    <location>
        <begin position="1"/>
        <end position="30"/>
    </location>
</feature>
<gene>
    <name evidence="2" type="ORF">D8674_000183</name>
</gene>
<reference evidence="2 3" key="1">
    <citation type="submission" date="2019-09" db="EMBL/GenBank/DDBJ databases">
        <authorList>
            <person name="Ou C."/>
        </authorList>
    </citation>
    <scope>NUCLEOTIDE SEQUENCE [LARGE SCALE GENOMIC DNA]</scope>
    <source>
        <strain evidence="2">S2</strain>
        <tissue evidence="2">Leaf</tissue>
    </source>
</reference>
<reference evidence="2 3" key="3">
    <citation type="submission" date="2019-11" db="EMBL/GenBank/DDBJ databases">
        <title>A de novo genome assembly of a pear dwarfing rootstock.</title>
        <authorList>
            <person name="Wang F."/>
            <person name="Wang J."/>
            <person name="Li S."/>
            <person name="Zhang Y."/>
            <person name="Fang M."/>
            <person name="Ma L."/>
            <person name="Zhao Y."/>
            <person name="Jiang S."/>
        </authorList>
    </citation>
    <scope>NUCLEOTIDE SEQUENCE [LARGE SCALE GENOMIC DNA]</scope>
    <source>
        <strain evidence="2">S2</strain>
        <tissue evidence="2">Leaf</tissue>
    </source>
</reference>
<comment type="caution">
    <text evidence="2">The sequence shown here is derived from an EMBL/GenBank/DDBJ whole genome shotgun (WGS) entry which is preliminary data.</text>
</comment>
<evidence type="ECO:0000313" key="3">
    <source>
        <dbReference type="Proteomes" id="UP000327157"/>
    </source>
</evidence>
<dbReference type="EMBL" id="SMOL01000768">
    <property type="protein sequence ID" value="KAB2597263.1"/>
    <property type="molecule type" value="Genomic_DNA"/>
</dbReference>
<dbReference type="Proteomes" id="UP000327157">
    <property type="component" value="Chromosome 1"/>
</dbReference>
<reference evidence="3" key="2">
    <citation type="submission" date="2019-10" db="EMBL/GenBank/DDBJ databases">
        <title>A de novo genome assembly of a pear dwarfing rootstock.</title>
        <authorList>
            <person name="Wang F."/>
            <person name="Wang J."/>
            <person name="Li S."/>
            <person name="Zhang Y."/>
            <person name="Fang M."/>
            <person name="Ma L."/>
            <person name="Zhao Y."/>
            <person name="Jiang S."/>
        </authorList>
    </citation>
    <scope>NUCLEOTIDE SEQUENCE [LARGE SCALE GENOMIC DNA]</scope>
</reference>
<accession>A0A5N5F3B1</accession>
<dbReference type="AlphaFoldDB" id="A0A5N5F3B1"/>
<protein>
    <submittedName>
        <fullName evidence="2">S ribonuclease</fullName>
    </submittedName>
</protein>